<dbReference type="PATRIC" id="fig|1359168.3.peg.748"/>
<keyword evidence="1" id="KW-0472">Membrane</keyword>
<keyword evidence="1" id="KW-1133">Transmembrane helix</keyword>
<dbReference type="STRING" id="1359168.OCHUTO_0163"/>
<organism evidence="2 3">
    <name type="scientific">Orientia chuto str. Dubai</name>
    <dbReference type="NCBI Taxonomy" id="1359168"/>
    <lineage>
        <taxon>Bacteria</taxon>
        <taxon>Pseudomonadati</taxon>
        <taxon>Pseudomonadota</taxon>
        <taxon>Alphaproteobacteria</taxon>
        <taxon>Rickettsiales</taxon>
        <taxon>Rickettsiaceae</taxon>
        <taxon>Rickettsieae</taxon>
        <taxon>Orientia</taxon>
    </lineage>
</organism>
<dbReference type="AlphaFoldDB" id="A0A0F3MRE6"/>
<evidence type="ECO:0000256" key="1">
    <source>
        <dbReference type="SAM" id="Phobius"/>
    </source>
</evidence>
<sequence length="83" mass="9625">MMQIFFINRCCTHFIKCSAKSFSSSCCVNSVCKISIIPEAMFCSEGGVICEKIFKQRILYTYFAYLLLALLYDFLYSIVTYDH</sequence>
<proteinExistence type="predicted"/>
<comment type="caution">
    <text evidence="2">The sequence shown here is derived from an EMBL/GenBank/DDBJ whole genome shotgun (WGS) entry which is preliminary data.</text>
</comment>
<feature type="transmembrane region" description="Helical" evidence="1">
    <location>
        <begin position="59"/>
        <end position="79"/>
    </location>
</feature>
<protein>
    <submittedName>
        <fullName evidence="2">Uncharacterized protein</fullName>
    </submittedName>
</protein>
<dbReference type="Proteomes" id="UP000033616">
    <property type="component" value="Unassembled WGS sequence"/>
</dbReference>
<keyword evidence="1" id="KW-0812">Transmembrane</keyword>
<reference evidence="2 3" key="1">
    <citation type="submission" date="2015-02" db="EMBL/GenBank/DDBJ databases">
        <title>Genome Sequencing of Rickettsiales.</title>
        <authorList>
            <person name="Daugherty S.C."/>
            <person name="Su Q."/>
            <person name="Abolude K."/>
            <person name="Beier-Sexton M."/>
            <person name="Carlyon J.A."/>
            <person name="Carter R."/>
            <person name="Day N.P."/>
            <person name="Dumler S.J."/>
            <person name="Dyachenko V."/>
            <person name="Godinez A."/>
            <person name="Kurtti T.J."/>
            <person name="Lichay M."/>
            <person name="Mullins K.E."/>
            <person name="Ott S."/>
            <person name="Pappas-Brown V."/>
            <person name="Paris D.H."/>
            <person name="Patel P."/>
            <person name="Richards A.L."/>
            <person name="Sadzewicz L."/>
            <person name="Sears K."/>
            <person name="Seidman D."/>
            <person name="Sengamalay N."/>
            <person name="Stenos J."/>
            <person name="Tallon L.J."/>
            <person name="Vincent G."/>
            <person name="Fraser C.M."/>
            <person name="Munderloh U."/>
            <person name="Dunning-Hotopp J.C."/>
        </authorList>
    </citation>
    <scope>NUCLEOTIDE SEQUENCE [LARGE SCALE GENOMIC DNA]</scope>
    <source>
        <strain evidence="2 3">Fuller</strain>
    </source>
</reference>
<accession>A0A0F3MRE6</accession>
<gene>
    <name evidence="2" type="ORF">OCHUTO_0163</name>
</gene>
<evidence type="ECO:0000313" key="2">
    <source>
        <dbReference type="EMBL" id="KJV57164.1"/>
    </source>
</evidence>
<keyword evidence="3" id="KW-1185">Reference proteome</keyword>
<dbReference type="EMBL" id="LANP01000003">
    <property type="protein sequence ID" value="KJV57164.1"/>
    <property type="molecule type" value="Genomic_DNA"/>
</dbReference>
<name>A0A0F3MRE6_9RICK</name>
<evidence type="ECO:0000313" key="3">
    <source>
        <dbReference type="Proteomes" id="UP000033616"/>
    </source>
</evidence>